<evidence type="ECO:0000256" key="2">
    <source>
        <dbReference type="ARBA" id="ARBA00022448"/>
    </source>
</evidence>
<protein>
    <submittedName>
        <fullName evidence="13">PTS system N-acetylglucosamine-specific IIB component (Glc family)</fullName>
    </submittedName>
</protein>
<keyword evidence="5" id="KW-0808">Transferase</keyword>
<keyword evidence="8" id="KW-0418">Kinase</keyword>
<dbReference type="GO" id="GO:0016301">
    <property type="term" value="F:kinase activity"/>
    <property type="evidence" value="ECO:0007669"/>
    <property type="project" value="UniProtKB-KW"/>
</dbReference>
<dbReference type="CDD" id="cd00212">
    <property type="entry name" value="PTS_IIB_glc"/>
    <property type="match status" value="1"/>
</dbReference>
<evidence type="ECO:0000256" key="4">
    <source>
        <dbReference type="ARBA" id="ARBA00022597"/>
    </source>
</evidence>
<evidence type="ECO:0000256" key="3">
    <source>
        <dbReference type="ARBA" id="ARBA00022475"/>
    </source>
</evidence>
<dbReference type="GO" id="GO:0015764">
    <property type="term" value="P:N-acetylglucosamine transport"/>
    <property type="evidence" value="ECO:0007669"/>
    <property type="project" value="TreeGrafter"/>
</dbReference>
<dbReference type="AlphaFoldDB" id="A0A3N4Z934"/>
<gene>
    <name evidence="13" type="ORF">EDD32_2234</name>
</gene>
<evidence type="ECO:0000256" key="10">
    <source>
        <dbReference type="ARBA" id="ARBA00023136"/>
    </source>
</evidence>
<keyword evidence="3" id="KW-1003">Cell membrane</keyword>
<dbReference type="PANTHER" id="PTHR30009">
    <property type="entry name" value="CYTOCHROME C-TYPE SYNTHESIS PROTEIN AND PTS TRANSMEMBRANE COMPONENT"/>
    <property type="match status" value="1"/>
</dbReference>
<dbReference type="RefSeq" id="WP_123917497.1">
    <property type="nucleotide sequence ID" value="NZ_RKRA01000001.1"/>
</dbReference>
<evidence type="ECO:0000256" key="1">
    <source>
        <dbReference type="ARBA" id="ARBA00004651"/>
    </source>
</evidence>
<dbReference type="NCBIfam" id="TIGR00826">
    <property type="entry name" value="EIIB_glc"/>
    <property type="match status" value="1"/>
</dbReference>
<dbReference type="InterPro" id="IPR018113">
    <property type="entry name" value="PTrfase_EIIB_Cys"/>
</dbReference>
<dbReference type="PANTHER" id="PTHR30009:SF4">
    <property type="entry name" value="PTS SYSTEM N-ACETYLGLUCOSAMINE-SPECIFIC EIICBA COMPONENT"/>
    <property type="match status" value="1"/>
</dbReference>
<dbReference type="EMBL" id="RKRA01000001">
    <property type="protein sequence ID" value="RPF27740.1"/>
    <property type="molecule type" value="Genomic_DNA"/>
</dbReference>
<keyword evidence="4" id="KW-0762">Sugar transport</keyword>
<evidence type="ECO:0000313" key="13">
    <source>
        <dbReference type="EMBL" id="RPF27740.1"/>
    </source>
</evidence>
<dbReference type="GO" id="GO:0005886">
    <property type="term" value="C:plasma membrane"/>
    <property type="evidence" value="ECO:0007669"/>
    <property type="project" value="UniProtKB-SubCell"/>
</dbReference>
<evidence type="ECO:0000313" key="14">
    <source>
        <dbReference type="Proteomes" id="UP000280726"/>
    </source>
</evidence>
<dbReference type="FunFam" id="3.30.1360.60:FF:000001">
    <property type="entry name" value="PTS system glucose-specific IIBC component PtsG"/>
    <property type="match status" value="1"/>
</dbReference>
<reference evidence="13 14" key="1">
    <citation type="submission" date="2018-11" db="EMBL/GenBank/DDBJ databases">
        <title>Sequencing the genomes of 1000 actinobacteria strains.</title>
        <authorList>
            <person name="Klenk H.-P."/>
        </authorList>
    </citation>
    <scope>NUCLEOTIDE SEQUENCE [LARGE SCALE GENOMIC DNA]</scope>
    <source>
        <strain evidence="13 14">DSM 14418</strain>
    </source>
</reference>
<evidence type="ECO:0000259" key="12">
    <source>
        <dbReference type="PROSITE" id="PS51098"/>
    </source>
</evidence>
<keyword evidence="10" id="KW-0472">Membrane</keyword>
<dbReference type="PROSITE" id="PS01035">
    <property type="entry name" value="PTS_EIIB_TYPE_1_CYS"/>
    <property type="match status" value="1"/>
</dbReference>
<feature type="active site" description="Phosphocysteine intermediate; for EIIB activity" evidence="11">
    <location>
        <position position="23"/>
    </location>
</feature>
<keyword evidence="2" id="KW-0813">Transport</keyword>
<organism evidence="13 14">
    <name type="scientific">Georgenia muralis</name>
    <dbReference type="NCBI Taxonomy" id="154117"/>
    <lineage>
        <taxon>Bacteria</taxon>
        <taxon>Bacillati</taxon>
        <taxon>Actinomycetota</taxon>
        <taxon>Actinomycetes</taxon>
        <taxon>Micrococcales</taxon>
        <taxon>Bogoriellaceae</taxon>
        <taxon>Georgenia</taxon>
    </lineage>
</organism>
<dbReference type="OrthoDB" id="2045873at2"/>
<dbReference type="Pfam" id="PF00367">
    <property type="entry name" value="PTS_EIIB"/>
    <property type="match status" value="1"/>
</dbReference>
<accession>A0A3N4Z934</accession>
<dbReference type="InterPro" id="IPR001996">
    <property type="entry name" value="PTS_IIB_1"/>
</dbReference>
<dbReference type="InterPro" id="IPR036878">
    <property type="entry name" value="Glu_permease_IIB"/>
</dbReference>
<evidence type="ECO:0000256" key="6">
    <source>
        <dbReference type="ARBA" id="ARBA00022683"/>
    </source>
</evidence>
<keyword evidence="9" id="KW-1133">Transmembrane helix</keyword>
<dbReference type="GO" id="GO:0008982">
    <property type="term" value="F:protein-N(PI)-phosphohistidine-sugar phosphotransferase activity"/>
    <property type="evidence" value="ECO:0007669"/>
    <property type="project" value="InterPro"/>
</dbReference>
<evidence type="ECO:0000256" key="11">
    <source>
        <dbReference type="PROSITE-ProRule" id="PRU00421"/>
    </source>
</evidence>
<name>A0A3N4Z934_9MICO</name>
<sequence>MSQAEQILAALGGDANVLDLEACITRLRVEVEDPSKVDEAALKAAGAFGVVQQGAAVQVVVGPQADTIAEDIEDLR</sequence>
<proteinExistence type="predicted"/>
<dbReference type="Gene3D" id="3.30.1360.60">
    <property type="entry name" value="Glucose permease domain IIB"/>
    <property type="match status" value="1"/>
</dbReference>
<dbReference type="PROSITE" id="PS51098">
    <property type="entry name" value="PTS_EIIB_TYPE_1"/>
    <property type="match status" value="1"/>
</dbReference>
<keyword evidence="14" id="KW-1185">Reference proteome</keyword>
<keyword evidence="7" id="KW-0812">Transmembrane</keyword>
<comment type="caution">
    <text evidence="13">The sequence shown here is derived from an EMBL/GenBank/DDBJ whole genome shotgun (WGS) entry which is preliminary data.</text>
</comment>
<dbReference type="InterPro" id="IPR050429">
    <property type="entry name" value="PTS_Glucose_EIICBA"/>
</dbReference>
<dbReference type="Proteomes" id="UP000280726">
    <property type="component" value="Unassembled WGS sequence"/>
</dbReference>
<evidence type="ECO:0000256" key="5">
    <source>
        <dbReference type="ARBA" id="ARBA00022679"/>
    </source>
</evidence>
<comment type="subcellular location">
    <subcellularLocation>
        <location evidence="1">Cell membrane</location>
        <topology evidence="1">Multi-pass membrane protein</topology>
    </subcellularLocation>
</comment>
<dbReference type="SUPFAM" id="SSF55604">
    <property type="entry name" value="Glucose permease domain IIB"/>
    <property type="match status" value="1"/>
</dbReference>
<evidence type="ECO:0000256" key="9">
    <source>
        <dbReference type="ARBA" id="ARBA00022989"/>
    </source>
</evidence>
<dbReference type="GO" id="GO:0090563">
    <property type="term" value="F:protein-phosphocysteine-sugar phosphotransferase activity"/>
    <property type="evidence" value="ECO:0007669"/>
    <property type="project" value="TreeGrafter"/>
</dbReference>
<evidence type="ECO:0000256" key="8">
    <source>
        <dbReference type="ARBA" id="ARBA00022777"/>
    </source>
</evidence>
<feature type="domain" description="PTS EIIB type-1" evidence="12">
    <location>
        <begin position="1"/>
        <end position="76"/>
    </location>
</feature>
<keyword evidence="6" id="KW-0598">Phosphotransferase system</keyword>
<dbReference type="GO" id="GO:0009401">
    <property type="term" value="P:phosphoenolpyruvate-dependent sugar phosphotransferase system"/>
    <property type="evidence" value="ECO:0007669"/>
    <property type="project" value="UniProtKB-KW"/>
</dbReference>
<evidence type="ECO:0000256" key="7">
    <source>
        <dbReference type="ARBA" id="ARBA00022692"/>
    </source>
</evidence>